<evidence type="ECO:0000313" key="1">
    <source>
        <dbReference type="EMBL" id="ETJ33343.1"/>
    </source>
</evidence>
<gene>
    <name evidence="1" type="ORF">Q604_UNBC12198G0001</name>
</gene>
<sequence>VGTLVSALIYGFLKPKVTENEIQASQAMDE</sequence>
<proteinExistence type="predicted"/>
<accession>W1XSK1</accession>
<organism evidence="1">
    <name type="scientific">human gut metagenome</name>
    <dbReference type="NCBI Taxonomy" id="408170"/>
    <lineage>
        <taxon>unclassified sequences</taxon>
        <taxon>metagenomes</taxon>
        <taxon>organismal metagenomes</taxon>
    </lineage>
</organism>
<dbReference type="EMBL" id="AZMM01012198">
    <property type="protein sequence ID" value="ETJ33343.1"/>
    <property type="molecule type" value="Genomic_DNA"/>
</dbReference>
<name>W1XSK1_9ZZZZ</name>
<protein>
    <submittedName>
        <fullName evidence="1">Uncharacterized protein</fullName>
    </submittedName>
</protein>
<dbReference type="AlphaFoldDB" id="W1XSK1"/>
<reference evidence="1" key="1">
    <citation type="submission" date="2013-12" db="EMBL/GenBank/DDBJ databases">
        <title>A Varibaculum cambriense genome reconstructed from a premature infant gut community with otherwise low bacterial novelty that shifts toward anaerobic metabolism during the third week of life.</title>
        <authorList>
            <person name="Brown C.T."/>
            <person name="Sharon I."/>
            <person name="Thomas B.C."/>
            <person name="Castelle C.J."/>
            <person name="Morowitz M.J."/>
            <person name="Banfield J.F."/>
        </authorList>
    </citation>
    <scope>NUCLEOTIDE SEQUENCE</scope>
</reference>
<feature type="non-terminal residue" evidence="1">
    <location>
        <position position="1"/>
    </location>
</feature>
<comment type="caution">
    <text evidence="1">The sequence shown here is derived from an EMBL/GenBank/DDBJ whole genome shotgun (WGS) entry which is preliminary data.</text>
</comment>